<name>A0A5J9V3R8_9POAL</name>
<dbReference type="EMBL" id="RWGY01000011">
    <property type="protein sequence ID" value="TVU30011.1"/>
    <property type="molecule type" value="Genomic_DNA"/>
</dbReference>
<proteinExistence type="predicted"/>
<reference evidence="1 2" key="1">
    <citation type="journal article" date="2019" name="Sci. Rep.">
        <title>A high-quality genome of Eragrostis curvula grass provides insights into Poaceae evolution and supports new strategies to enhance forage quality.</title>
        <authorList>
            <person name="Carballo J."/>
            <person name="Santos B.A.C.M."/>
            <person name="Zappacosta D."/>
            <person name="Garbus I."/>
            <person name="Selva J.P."/>
            <person name="Gallo C.A."/>
            <person name="Diaz A."/>
            <person name="Albertini E."/>
            <person name="Caccamo M."/>
            <person name="Echenique V."/>
        </authorList>
    </citation>
    <scope>NUCLEOTIDE SEQUENCE [LARGE SCALE GENOMIC DNA]</scope>
    <source>
        <strain evidence="2">cv. Victoria</strain>
        <tissue evidence="1">Leaf</tissue>
    </source>
</reference>
<organism evidence="1 2">
    <name type="scientific">Eragrostis curvula</name>
    <name type="common">weeping love grass</name>
    <dbReference type="NCBI Taxonomy" id="38414"/>
    <lineage>
        <taxon>Eukaryota</taxon>
        <taxon>Viridiplantae</taxon>
        <taxon>Streptophyta</taxon>
        <taxon>Embryophyta</taxon>
        <taxon>Tracheophyta</taxon>
        <taxon>Spermatophyta</taxon>
        <taxon>Magnoliopsida</taxon>
        <taxon>Liliopsida</taxon>
        <taxon>Poales</taxon>
        <taxon>Poaceae</taxon>
        <taxon>PACMAD clade</taxon>
        <taxon>Chloridoideae</taxon>
        <taxon>Eragrostideae</taxon>
        <taxon>Eragrostidinae</taxon>
        <taxon>Eragrostis</taxon>
    </lineage>
</organism>
<accession>A0A5J9V3R8</accession>
<protein>
    <submittedName>
        <fullName evidence="1">Uncharacterized protein</fullName>
    </submittedName>
</protein>
<dbReference type="Proteomes" id="UP000324897">
    <property type="component" value="Chromosome 1"/>
</dbReference>
<sequence>MILSSASDVALFSSDVGMKRWHDETWLDLQAPFLFSFLVVVGGSLEDQLFINLKSSDFNFYDSGAQDDAQGDRGGPKKYIFVELSKYEGNKLSLEYRISSVDQ</sequence>
<dbReference type="AlphaFoldDB" id="A0A5J9V3R8"/>
<evidence type="ECO:0000313" key="2">
    <source>
        <dbReference type="Proteomes" id="UP000324897"/>
    </source>
</evidence>
<comment type="caution">
    <text evidence="1">The sequence shown here is derived from an EMBL/GenBank/DDBJ whole genome shotgun (WGS) entry which is preliminary data.</text>
</comment>
<evidence type="ECO:0000313" key="1">
    <source>
        <dbReference type="EMBL" id="TVU30011.1"/>
    </source>
</evidence>
<keyword evidence="2" id="KW-1185">Reference proteome</keyword>
<dbReference type="Gramene" id="TVU30011">
    <property type="protein sequence ID" value="TVU30011"/>
    <property type="gene ID" value="EJB05_21611"/>
</dbReference>
<gene>
    <name evidence="1" type="ORF">EJB05_21611</name>
</gene>